<evidence type="ECO:0000313" key="1">
    <source>
        <dbReference type="EMBL" id="RAH69238.1"/>
    </source>
</evidence>
<protein>
    <submittedName>
        <fullName evidence="1">Uncharacterized protein</fullName>
    </submittedName>
</protein>
<organism evidence="1 2">
    <name type="scientific">Aspergillus aculeatinus CBS 121060</name>
    <dbReference type="NCBI Taxonomy" id="1448322"/>
    <lineage>
        <taxon>Eukaryota</taxon>
        <taxon>Fungi</taxon>
        <taxon>Dikarya</taxon>
        <taxon>Ascomycota</taxon>
        <taxon>Pezizomycotina</taxon>
        <taxon>Eurotiomycetes</taxon>
        <taxon>Eurotiomycetidae</taxon>
        <taxon>Eurotiales</taxon>
        <taxon>Aspergillaceae</taxon>
        <taxon>Aspergillus</taxon>
        <taxon>Aspergillus subgen. Circumdati</taxon>
    </lineage>
</organism>
<dbReference type="EMBL" id="KZ824961">
    <property type="protein sequence ID" value="RAH69238.1"/>
    <property type="molecule type" value="Genomic_DNA"/>
</dbReference>
<dbReference type="Proteomes" id="UP000249661">
    <property type="component" value="Unassembled WGS sequence"/>
</dbReference>
<sequence length="399" mass="45169">MTHQVSEQQAKLTSLFEESLGKAEYARLLASEPSVQKYLDAGERLSFESIIPFMPSSSHGKFSPEQKDRYWKAILNAITSDTPDYGKIKEETAEAIWEYRTTKDLAVPTTRYYVSANKYDAIGNLNNNYLRPTAINSGMTARTLSFFTENFDINLLPLCANVNLAVGVRKAAIQRVLKDAENHEKVSRETEEKFTQHINNFVEVMGSPRLAGTSHPSVTAYNVERLLTPDDSSAPWPLQMATSISGRASTRLKISGLLAIGTEEAKITSLILSAAERARRQRMTQSGNYPYTLEECVDIIDGYMRELRGFWRFTAADYHAIFRWLEDGAELIEIPEILRPYLENTEKNHLYRVIAMQLRGYSQSILRLEPMGESTEKDWPEVTVDGQKVMVEGKEVTVD</sequence>
<evidence type="ECO:0000313" key="2">
    <source>
        <dbReference type="Proteomes" id="UP000249661"/>
    </source>
</evidence>
<keyword evidence="2" id="KW-1185">Reference proteome</keyword>
<gene>
    <name evidence="1" type="ORF">BO66DRAFT_472043</name>
</gene>
<accession>A0ACD1H6W1</accession>
<proteinExistence type="predicted"/>
<name>A0ACD1H6W1_9EURO</name>
<reference evidence="1" key="1">
    <citation type="submission" date="2018-02" db="EMBL/GenBank/DDBJ databases">
        <title>The genomes of Aspergillus section Nigri reveals drivers in fungal speciation.</title>
        <authorList>
            <consortium name="DOE Joint Genome Institute"/>
            <person name="Vesth T.C."/>
            <person name="Nybo J."/>
            <person name="Theobald S."/>
            <person name="Brandl J."/>
            <person name="Frisvad J.C."/>
            <person name="Nielsen K.F."/>
            <person name="Lyhne E.K."/>
            <person name="Kogle M.E."/>
            <person name="Kuo A."/>
            <person name="Riley R."/>
            <person name="Clum A."/>
            <person name="Nolan M."/>
            <person name="Lipzen A."/>
            <person name="Salamov A."/>
            <person name="Henrissat B."/>
            <person name="Wiebenga A."/>
            <person name="De vries R.P."/>
            <person name="Grigoriev I.V."/>
            <person name="Mortensen U.H."/>
            <person name="Andersen M.R."/>
            <person name="Baker S.E."/>
        </authorList>
    </citation>
    <scope>NUCLEOTIDE SEQUENCE</scope>
    <source>
        <strain evidence="1">CBS 121060</strain>
    </source>
</reference>